<reference evidence="2" key="1">
    <citation type="submission" date="2021-03" db="EMBL/GenBank/DDBJ databases">
        <title>Draft genome sequence of rust myrtle Austropuccinia psidii MF-1, a brazilian biotype.</title>
        <authorList>
            <person name="Quecine M.C."/>
            <person name="Pachon D.M.R."/>
            <person name="Bonatelli M.L."/>
            <person name="Correr F.H."/>
            <person name="Franceschini L.M."/>
            <person name="Leite T.F."/>
            <person name="Margarido G.R.A."/>
            <person name="Almeida C.A."/>
            <person name="Ferrarezi J.A."/>
            <person name="Labate C.A."/>
        </authorList>
    </citation>
    <scope>NUCLEOTIDE SEQUENCE</scope>
    <source>
        <strain evidence="2">MF-1</strain>
    </source>
</reference>
<dbReference type="Proteomes" id="UP000765509">
    <property type="component" value="Unassembled WGS sequence"/>
</dbReference>
<evidence type="ECO:0000313" key="2">
    <source>
        <dbReference type="EMBL" id="MBW0574182.1"/>
    </source>
</evidence>
<dbReference type="EMBL" id="AVOT02093637">
    <property type="protein sequence ID" value="MBW0574182.1"/>
    <property type="molecule type" value="Genomic_DNA"/>
</dbReference>
<protein>
    <submittedName>
        <fullName evidence="2">Uncharacterized protein</fullName>
    </submittedName>
</protein>
<organism evidence="2 3">
    <name type="scientific">Austropuccinia psidii MF-1</name>
    <dbReference type="NCBI Taxonomy" id="1389203"/>
    <lineage>
        <taxon>Eukaryota</taxon>
        <taxon>Fungi</taxon>
        <taxon>Dikarya</taxon>
        <taxon>Basidiomycota</taxon>
        <taxon>Pucciniomycotina</taxon>
        <taxon>Pucciniomycetes</taxon>
        <taxon>Pucciniales</taxon>
        <taxon>Sphaerophragmiaceae</taxon>
        <taxon>Austropuccinia</taxon>
    </lineage>
</organism>
<proteinExistence type="predicted"/>
<feature type="region of interest" description="Disordered" evidence="1">
    <location>
        <begin position="106"/>
        <end position="129"/>
    </location>
</feature>
<evidence type="ECO:0000313" key="3">
    <source>
        <dbReference type="Proteomes" id="UP000765509"/>
    </source>
</evidence>
<name>A0A9Q3K4L9_9BASI</name>
<keyword evidence="3" id="KW-1185">Reference proteome</keyword>
<gene>
    <name evidence="2" type="ORF">O181_113897</name>
</gene>
<evidence type="ECO:0000256" key="1">
    <source>
        <dbReference type="SAM" id="MobiDB-lite"/>
    </source>
</evidence>
<dbReference type="AlphaFoldDB" id="A0A9Q3K4L9"/>
<accession>A0A9Q3K4L9</accession>
<dbReference type="OrthoDB" id="2518334at2759"/>
<comment type="caution">
    <text evidence="2">The sequence shown here is derived from an EMBL/GenBank/DDBJ whole genome shotgun (WGS) entry which is preliminary data.</text>
</comment>
<sequence length="151" mass="16357">MKQHLDEDPDSTLRLNMTSGLNFISRRPILAALSKGHLFIEPIWSAHKLSFEKCTLYSCCLNPWLPTKLNNPPNLTSTSSHDLDQQNLTLLSDHFNLSSINPTPASSLIAPTTSTSTPTSSSIPSGGKISKSCWSGGNLTKSKTSSSQTLI</sequence>